<dbReference type="GO" id="GO:0008199">
    <property type="term" value="F:ferric iron binding"/>
    <property type="evidence" value="ECO:0007669"/>
    <property type="project" value="InterPro"/>
</dbReference>
<dbReference type="Pfam" id="PF00775">
    <property type="entry name" value="Dioxygenase_C"/>
    <property type="match status" value="1"/>
</dbReference>
<organism evidence="2 3">
    <name type="scientific">Nocardioides mangrovicus</name>
    <dbReference type="NCBI Taxonomy" id="2478913"/>
    <lineage>
        <taxon>Bacteria</taxon>
        <taxon>Bacillati</taxon>
        <taxon>Actinomycetota</taxon>
        <taxon>Actinomycetes</taxon>
        <taxon>Propionibacteriales</taxon>
        <taxon>Nocardioidaceae</taxon>
        <taxon>Nocardioides</taxon>
    </lineage>
</organism>
<evidence type="ECO:0000313" key="3">
    <source>
        <dbReference type="Proteomes" id="UP000281708"/>
    </source>
</evidence>
<accession>A0A3L8P452</accession>
<dbReference type="EMBL" id="RDBE01000006">
    <property type="protein sequence ID" value="RLV49844.1"/>
    <property type="molecule type" value="Genomic_DNA"/>
</dbReference>
<dbReference type="PANTHER" id="PTHR34315">
    <property type="match status" value="1"/>
</dbReference>
<dbReference type="PROSITE" id="PS51318">
    <property type="entry name" value="TAT"/>
    <property type="match status" value="1"/>
</dbReference>
<reference evidence="2 3" key="1">
    <citation type="submission" date="2018-10" db="EMBL/GenBank/DDBJ databases">
        <title>Marmoricola sp. 4Q3S-7 whole genome shotgun sequence.</title>
        <authorList>
            <person name="Li F."/>
        </authorList>
    </citation>
    <scope>NUCLEOTIDE SEQUENCE [LARGE SCALE GENOMIC DNA]</scope>
    <source>
        <strain evidence="2 3">4Q3S-7</strain>
    </source>
</reference>
<dbReference type="RefSeq" id="WP_121805609.1">
    <property type="nucleotide sequence ID" value="NZ_RDBE01000006.1"/>
</dbReference>
<proteinExistence type="predicted"/>
<dbReference type="GO" id="GO:0016702">
    <property type="term" value="F:oxidoreductase activity, acting on single donors with incorporation of molecular oxygen, incorporation of two atoms of oxygen"/>
    <property type="evidence" value="ECO:0007669"/>
    <property type="project" value="InterPro"/>
</dbReference>
<feature type="domain" description="Intradiol ring-cleavage dioxygenases" evidence="1">
    <location>
        <begin position="77"/>
        <end position="193"/>
    </location>
</feature>
<dbReference type="InterPro" id="IPR006311">
    <property type="entry name" value="TAT_signal"/>
</dbReference>
<protein>
    <recommendedName>
        <fullName evidence="1">Intradiol ring-cleavage dioxygenases domain-containing protein</fullName>
    </recommendedName>
</protein>
<gene>
    <name evidence="2" type="ORF">D9V37_08125</name>
</gene>
<dbReference type="SUPFAM" id="SSF49482">
    <property type="entry name" value="Aromatic compound dioxygenase"/>
    <property type="match status" value="1"/>
</dbReference>
<comment type="caution">
    <text evidence="2">The sequence shown here is derived from an EMBL/GenBank/DDBJ whole genome shotgun (WGS) entry which is preliminary data.</text>
</comment>
<dbReference type="AlphaFoldDB" id="A0A3L8P452"/>
<dbReference type="PANTHER" id="PTHR34315:SF1">
    <property type="entry name" value="INTRADIOL RING-CLEAVAGE DIOXYGENASES DOMAIN-CONTAINING PROTEIN-RELATED"/>
    <property type="match status" value="1"/>
</dbReference>
<evidence type="ECO:0000313" key="2">
    <source>
        <dbReference type="EMBL" id="RLV49844.1"/>
    </source>
</evidence>
<keyword evidence="3" id="KW-1185">Reference proteome</keyword>
<dbReference type="InterPro" id="IPR015889">
    <property type="entry name" value="Intradiol_dOase_core"/>
</dbReference>
<name>A0A3L8P452_9ACTN</name>
<dbReference type="InterPro" id="IPR000627">
    <property type="entry name" value="Intradiol_dOase_C"/>
</dbReference>
<sequence>MTPPHSRRTVLRAGAASGIGAVLATEILGAVRDTAFAVPTASSRAALATSTACTTLTKEETQGPFWVDEKLERSDIRTDTEGTTGTQAGVPLTLTINLQDAGASCAPQAGAYVDIWHANNQGAYSDVSGSGNPDNVGQNWLRGYQVSDANGSVTFTTVMPGWYTSRTIHIHFRVRLTLSDSSTVNFTSQLYFDDTINSAVLATSGYKSEANRDTYNSGDQLYDATLQVPLTGDTTSGYAGSFTANLDFGDDSSTSTSSSSTDQTVSATLVSAVAKRRSRRRLVVVRLNAGERVTGRVRLVRHDTVLAHRRWGWLAQGAHTLRVKVPRKVAHGDAKVLVNLADASGNTWYAVRRVHVPR</sequence>
<dbReference type="Gene3D" id="2.60.130.10">
    <property type="entry name" value="Aromatic compound dioxygenase"/>
    <property type="match status" value="1"/>
</dbReference>
<dbReference type="OrthoDB" id="9800887at2"/>
<dbReference type="CDD" id="cd03457">
    <property type="entry name" value="intradiol_dioxygenase_like"/>
    <property type="match status" value="1"/>
</dbReference>
<evidence type="ECO:0000259" key="1">
    <source>
        <dbReference type="Pfam" id="PF00775"/>
    </source>
</evidence>
<dbReference type="Proteomes" id="UP000281708">
    <property type="component" value="Unassembled WGS sequence"/>
</dbReference>